<organism evidence="1 2">
    <name type="scientific">Corchorus olitorius</name>
    <dbReference type="NCBI Taxonomy" id="93759"/>
    <lineage>
        <taxon>Eukaryota</taxon>
        <taxon>Viridiplantae</taxon>
        <taxon>Streptophyta</taxon>
        <taxon>Embryophyta</taxon>
        <taxon>Tracheophyta</taxon>
        <taxon>Spermatophyta</taxon>
        <taxon>Magnoliopsida</taxon>
        <taxon>eudicotyledons</taxon>
        <taxon>Gunneridae</taxon>
        <taxon>Pentapetalae</taxon>
        <taxon>rosids</taxon>
        <taxon>malvids</taxon>
        <taxon>Malvales</taxon>
        <taxon>Malvaceae</taxon>
        <taxon>Grewioideae</taxon>
        <taxon>Apeibeae</taxon>
        <taxon>Corchorus</taxon>
    </lineage>
</organism>
<accession>A0A1R3FVH3</accession>
<protein>
    <recommendedName>
        <fullName evidence="3">Reverse transcriptase zinc-binding domain-containing protein</fullName>
    </recommendedName>
</protein>
<sequence>MVVEGSYVVCDNCDESVELVFFSCPLAARVWSYAAPWIEVYQADWRNLDDFWYRLMERAASLGQFDLVLVTLWSLWTNRNKCLHSATCCSPISLCIAADKLVQDTQAIEAMEERAKGGSRAGLGVVLCDGEGSILASASRRLSFISSAFHGDDKKIEGGMGRCLFDL</sequence>
<dbReference type="Proteomes" id="UP000187203">
    <property type="component" value="Unassembled WGS sequence"/>
</dbReference>
<name>A0A1R3FVH3_9ROSI</name>
<dbReference type="EMBL" id="AWUE01024755">
    <property type="protein sequence ID" value="OMO49858.1"/>
    <property type="molecule type" value="Genomic_DNA"/>
</dbReference>
<gene>
    <name evidence="1" type="ORF">COLO4_38331</name>
</gene>
<evidence type="ECO:0000313" key="1">
    <source>
        <dbReference type="EMBL" id="OMO49858.1"/>
    </source>
</evidence>
<evidence type="ECO:0008006" key="3">
    <source>
        <dbReference type="Google" id="ProtNLM"/>
    </source>
</evidence>
<comment type="caution">
    <text evidence="1">The sequence shown here is derived from an EMBL/GenBank/DDBJ whole genome shotgun (WGS) entry which is preliminary data.</text>
</comment>
<evidence type="ECO:0000313" key="2">
    <source>
        <dbReference type="Proteomes" id="UP000187203"/>
    </source>
</evidence>
<dbReference type="OrthoDB" id="1752012at2759"/>
<keyword evidence="2" id="KW-1185">Reference proteome</keyword>
<proteinExistence type="predicted"/>
<dbReference type="AlphaFoldDB" id="A0A1R3FVH3"/>
<reference evidence="2" key="1">
    <citation type="submission" date="2013-09" db="EMBL/GenBank/DDBJ databases">
        <title>Corchorus olitorius genome sequencing.</title>
        <authorList>
            <person name="Alam M."/>
            <person name="Haque M.S."/>
            <person name="Islam M.S."/>
            <person name="Emdad E.M."/>
            <person name="Islam M.M."/>
            <person name="Ahmed B."/>
            <person name="Halim A."/>
            <person name="Hossen Q.M.M."/>
            <person name="Hossain M.Z."/>
            <person name="Ahmed R."/>
            <person name="Khan M.M."/>
            <person name="Islam R."/>
            <person name="Rashid M.M."/>
            <person name="Khan S.A."/>
            <person name="Rahman M.S."/>
            <person name="Alam M."/>
            <person name="Yahiya A.S."/>
            <person name="Khan M.S."/>
            <person name="Azam M.S."/>
            <person name="Haque T."/>
            <person name="Lashkar M.Z.H."/>
            <person name="Akhand A.I."/>
            <person name="Morshed G."/>
            <person name="Roy S."/>
            <person name="Uddin K.S."/>
            <person name="Rabeya T."/>
            <person name="Hossain A.S."/>
            <person name="Chowdhury A."/>
            <person name="Snigdha A.R."/>
            <person name="Mortoza M.S."/>
            <person name="Matin S.A."/>
            <person name="Hoque S.M.E."/>
            <person name="Islam M.K."/>
            <person name="Roy D.K."/>
            <person name="Haider R."/>
            <person name="Moosa M.M."/>
            <person name="Elias S.M."/>
            <person name="Hasan A.M."/>
            <person name="Jahan S."/>
            <person name="Shafiuddin M."/>
            <person name="Mahmood N."/>
            <person name="Shommy N.S."/>
        </authorList>
    </citation>
    <scope>NUCLEOTIDE SEQUENCE [LARGE SCALE GENOMIC DNA]</scope>
    <source>
        <strain evidence="2">cv. O-4</strain>
    </source>
</reference>